<evidence type="ECO:0000256" key="2">
    <source>
        <dbReference type="SAM" id="Phobius"/>
    </source>
</evidence>
<dbReference type="Proteomes" id="UP000075544">
    <property type="component" value="Unassembled WGS sequence"/>
</dbReference>
<dbReference type="PATRIC" id="fig|52133.19.peg.2992"/>
<feature type="region of interest" description="Disordered" evidence="1">
    <location>
        <begin position="1"/>
        <end position="24"/>
    </location>
</feature>
<evidence type="ECO:0000256" key="1">
    <source>
        <dbReference type="SAM" id="MobiDB-lite"/>
    </source>
</evidence>
<dbReference type="EMBL" id="JRHX01000087">
    <property type="protein sequence ID" value="KXZ68786.1"/>
    <property type="molecule type" value="Genomic_DNA"/>
</dbReference>
<accession>A0A150HQ97</accession>
<keyword evidence="2" id="KW-0472">Membrane</keyword>
<gene>
    <name evidence="3" type="ORF">AVENLUH13518_02946</name>
</gene>
<protein>
    <submittedName>
        <fullName evidence="3">Uncharacterized protein</fullName>
    </submittedName>
</protein>
<comment type="caution">
    <text evidence="3">The sequence shown here is derived from an EMBL/GenBank/DDBJ whole genome shotgun (WGS) entry which is preliminary data.</text>
</comment>
<dbReference type="RefSeq" id="WP_061525498.1">
    <property type="nucleotide sequence ID" value="NZ_JRHX01000087.1"/>
</dbReference>
<proteinExistence type="predicted"/>
<organism evidence="3 4">
    <name type="scientific">Acinetobacter venetianus</name>
    <dbReference type="NCBI Taxonomy" id="52133"/>
    <lineage>
        <taxon>Bacteria</taxon>
        <taxon>Pseudomonadati</taxon>
        <taxon>Pseudomonadota</taxon>
        <taxon>Gammaproteobacteria</taxon>
        <taxon>Moraxellales</taxon>
        <taxon>Moraxellaceae</taxon>
        <taxon>Acinetobacter</taxon>
    </lineage>
</organism>
<reference evidence="3 4" key="1">
    <citation type="journal article" date="2016" name="Sci. Rep.">
        <title>Genomic and phenotypic characterization of the species Acinetobacter venetianus.</title>
        <authorList>
            <person name="Fondi M."/>
            <person name="Maida I."/>
            <person name="Perrin E."/>
            <person name="Orlandini V."/>
            <person name="La Torre L."/>
            <person name="Bosi E."/>
            <person name="Negroni A."/>
            <person name="Zanaroli G."/>
            <person name="Fava F."/>
            <person name="Decorosi F."/>
            <person name="Giovannetti L."/>
            <person name="Viti C."/>
            <person name="Vaneechoutte M."/>
            <person name="Dijkshoorn L."/>
            <person name="Fani R."/>
        </authorList>
    </citation>
    <scope>NUCLEOTIDE SEQUENCE [LARGE SCALE GENOMIC DNA]</scope>
    <source>
        <strain evidence="3 4">LUH13518</strain>
    </source>
</reference>
<keyword evidence="2" id="KW-0812">Transmembrane</keyword>
<dbReference type="AlphaFoldDB" id="A0A150HQ97"/>
<evidence type="ECO:0000313" key="4">
    <source>
        <dbReference type="Proteomes" id="UP000075544"/>
    </source>
</evidence>
<feature type="transmembrane region" description="Helical" evidence="2">
    <location>
        <begin position="64"/>
        <end position="81"/>
    </location>
</feature>
<keyword evidence="2" id="KW-1133">Transmembrane helix</keyword>
<evidence type="ECO:0000313" key="3">
    <source>
        <dbReference type="EMBL" id="KXZ68786.1"/>
    </source>
</evidence>
<feature type="compositionally biased region" description="Basic residues" evidence="1">
    <location>
        <begin position="1"/>
        <end position="22"/>
    </location>
</feature>
<sequence>MNRKQKKTKRLNAKAHTKKQAKIHLTPKEKQDISDWNKSYSDWDDELCEVGNNSQGVINKVKTVLWLVFLFVLGSIVRHLWVSP</sequence>
<name>A0A150HQ97_9GAMM</name>